<dbReference type="OrthoDB" id="293823at2759"/>
<dbReference type="InterPro" id="IPR007207">
    <property type="entry name" value="Not_N"/>
</dbReference>
<feature type="compositionally biased region" description="Low complexity" evidence="11">
    <location>
        <begin position="290"/>
        <end position="302"/>
    </location>
</feature>
<evidence type="ECO:0000259" key="13">
    <source>
        <dbReference type="Pfam" id="PF04153"/>
    </source>
</evidence>
<protein>
    <recommendedName>
        <fullName evidence="10">General negative regulator of transcription subunit</fullName>
    </recommendedName>
</protein>
<feature type="compositionally biased region" description="Basic and acidic residues" evidence="11">
    <location>
        <begin position="255"/>
        <end position="281"/>
    </location>
</feature>
<evidence type="ECO:0000259" key="12">
    <source>
        <dbReference type="Pfam" id="PF04065"/>
    </source>
</evidence>
<dbReference type="GO" id="GO:0000932">
    <property type="term" value="C:P-body"/>
    <property type="evidence" value="ECO:0007669"/>
    <property type="project" value="UniProtKB-UniRule"/>
</dbReference>
<dbReference type="Proteomes" id="UP000726737">
    <property type="component" value="Unassembled WGS sequence"/>
</dbReference>
<evidence type="ECO:0000256" key="10">
    <source>
        <dbReference type="PIRNR" id="PIRNR005290"/>
    </source>
</evidence>
<comment type="subcellular location">
    <subcellularLocation>
        <location evidence="2 10">Cytoplasm</location>
    </subcellularLocation>
    <subcellularLocation>
        <location evidence="1 10">Nucleus</location>
    </subcellularLocation>
</comment>
<dbReference type="GO" id="GO:0030015">
    <property type="term" value="C:CCR4-NOT core complex"/>
    <property type="evidence" value="ECO:0007669"/>
    <property type="project" value="UniProtKB-UniRule"/>
</dbReference>
<evidence type="ECO:0000256" key="3">
    <source>
        <dbReference type="ARBA" id="ARBA00007682"/>
    </source>
</evidence>
<dbReference type="InterPro" id="IPR007282">
    <property type="entry name" value="NOT2/3/5_C"/>
</dbReference>
<feature type="domain" description="NOT2/NOT3/NOT5 C-terminal" evidence="13">
    <location>
        <begin position="548"/>
        <end position="675"/>
    </location>
</feature>
<sequence length="681" mass="76531">MATRKLQTEIDKVLKKVAEGVETFEETLEKIETTTNANQKEKYESDLKKEIKKLQRLRDQIKTWISSNDIKDKTALMDNRKLIEQQMEKFKAIEKEMKTKAYSREGLIMSGRMDPKEKEKAEACSWVAERVEALNIQIEALEAKVEMLRVGAKKGRNNPARERISELEEKIERHKWHQGRLELILRLLENGQIETDRASSIFRKCWRLVVGIQEDVNYYVDENSDPDFAEDEEIYTDLNLEEEEDYFAIGADDHHASQDQDDKSRDDHHDTPPKKHTKEPELAPAPAPSPSKATKPSATKKLSISEPKETKPAPTASPTAAKSVPMIVPQSRQSILPKPAPVEQPVIQYATAVAANLPAETARTAPSTASPKATAAVVINDSPRPTDATTEAEATSPQPATNPAEAAAETPTVSTSSPLASKEQAKPSPTKPTAAAKVEDASPKATAAVTTTETAAATPAPSNTKSLSPTAQANSNQSSPQAPEEMLQSKDEAPEQPATTQPPSVPAEPEIRLPVALADLAHSFEASKERAMSKESGFFVHQMLEASYQFMPEAVDTERPKYYAPKNPYPAPSYYPQTPPLGLFDNAAMFEKFDLDTLFFIFYYQQGTYQQYLAARELKKQSWRFHKKYLTWFQRHEEPKAITDDYEQGTYIYFDYEGAWCQRKKTDFRFEYKYLEDSDLV</sequence>
<dbReference type="InterPro" id="IPR038635">
    <property type="entry name" value="CCR4-NOT_su2/3/5_C_sf"/>
</dbReference>
<dbReference type="GO" id="GO:0006355">
    <property type="term" value="P:regulation of DNA-templated transcription"/>
    <property type="evidence" value="ECO:0007669"/>
    <property type="project" value="InterPro"/>
</dbReference>
<feature type="compositionally biased region" description="Polar residues" evidence="11">
    <location>
        <begin position="461"/>
        <end position="481"/>
    </location>
</feature>
<organism evidence="14 15">
    <name type="scientific">Mortierella polycephala</name>
    <dbReference type="NCBI Taxonomy" id="41804"/>
    <lineage>
        <taxon>Eukaryota</taxon>
        <taxon>Fungi</taxon>
        <taxon>Fungi incertae sedis</taxon>
        <taxon>Mucoromycota</taxon>
        <taxon>Mortierellomycotina</taxon>
        <taxon>Mortierellomycetes</taxon>
        <taxon>Mortierellales</taxon>
        <taxon>Mortierellaceae</taxon>
        <taxon>Mortierella</taxon>
    </lineage>
</organism>
<dbReference type="Pfam" id="PF04153">
    <property type="entry name" value="NOT2_3_5_C"/>
    <property type="match status" value="1"/>
</dbReference>
<evidence type="ECO:0000256" key="6">
    <source>
        <dbReference type="ARBA" id="ARBA00022553"/>
    </source>
</evidence>
<reference evidence="14" key="1">
    <citation type="journal article" date="2020" name="Fungal Divers.">
        <title>Resolving the Mortierellaceae phylogeny through synthesis of multi-gene phylogenetics and phylogenomics.</title>
        <authorList>
            <person name="Vandepol N."/>
            <person name="Liber J."/>
            <person name="Desiro A."/>
            <person name="Na H."/>
            <person name="Kennedy M."/>
            <person name="Barry K."/>
            <person name="Grigoriev I.V."/>
            <person name="Miller A.N."/>
            <person name="O'Donnell K."/>
            <person name="Stajich J.E."/>
            <person name="Bonito G."/>
        </authorList>
    </citation>
    <scope>NUCLEOTIDE SEQUENCE</scope>
    <source>
        <strain evidence="14">KOD948</strain>
    </source>
</reference>
<evidence type="ECO:0000256" key="9">
    <source>
        <dbReference type="ARBA" id="ARBA00023242"/>
    </source>
</evidence>
<evidence type="ECO:0000313" key="14">
    <source>
        <dbReference type="EMBL" id="KAG0248265.1"/>
    </source>
</evidence>
<gene>
    <name evidence="14" type="primary">NOT5_1</name>
    <name evidence="14" type="ORF">BG011_000262</name>
</gene>
<comment type="similarity">
    <text evidence="3 10">Belongs to the CNOT2/3/5 family.</text>
</comment>
<comment type="caution">
    <text evidence="14">The sequence shown here is derived from an EMBL/GenBank/DDBJ whole genome shotgun (WGS) entry which is preliminary data.</text>
</comment>
<feature type="region of interest" description="Disordered" evidence="11">
    <location>
        <begin position="360"/>
        <end position="509"/>
    </location>
</feature>
<evidence type="ECO:0000256" key="5">
    <source>
        <dbReference type="ARBA" id="ARBA00022491"/>
    </source>
</evidence>
<name>A0A9P6TVR3_9FUNG</name>
<dbReference type="AlphaFoldDB" id="A0A9P6TVR3"/>
<feature type="compositionally biased region" description="Low complexity" evidence="11">
    <location>
        <begin position="399"/>
        <end position="418"/>
    </location>
</feature>
<evidence type="ECO:0000256" key="1">
    <source>
        <dbReference type="ARBA" id="ARBA00004123"/>
    </source>
</evidence>
<evidence type="ECO:0000256" key="2">
    <source>
        <dbReference type="ARBA" id="ARBA00004496"/>
    </source>
</evidence>
<keyword evidence="9 10" id="KW-0539">Nucleus</keyword>
<accession>A0A9P6TVR3</accession>
<evidence type="ECO:0000313" key="15">
    <source>
        <dbReference type="Proteomes" id="UP000726737"/>
    </source>
</evidence>
<feature type="domain" description="CCR4-Not complex component Not N-terminal" evidence="12">
    <location>
        <begin position="3"/>
        <end position="241"/>
    </location>
</feature>
<feature type="compositionally biased region" description="Low complexity" evidence="11">
    <location>
        <begin position="445"/>
        <end position="460"/>
    </location>
</feature>
<evidence type="ECO:0000256" key="8">
    <source>
        <dbReference type="ARBA" id="ARBA00023163"/>
    </source>
</evidence>
<keyword evidence="7 10" id="KW-0805">Transcription regulation</keyword>
<dbReference type="EMBL" id="JAAAJA010001045">
    <property type="protein sequence ID" value="KAG0248265.1"/>
    <property type="molecule type" value="Genomic_DNA"/>
</dbReference>
<feature type="compositionally biased region" description="Low complexity" evidence="11">
    <location>
        <begin position="426"/>
        <end position="436"/>
    </location>
</feature>
<evidence type="ECO:0000256" key="7">
    <source>
        <dbReference type="ARBA" id="ARBA00023015"/>
    </source>
</evidence>
<dbReference type="Pfam" id="PF04065">
    <property type="entry name" value="Not3"/>
    <property type="match status" value="1"/>
</dbReference>
<feature type="compositionally biased region" description="Low complexity" evidence="11">
    <location>
        <begin position="360"/>
        <end position="376"/>
    </location>
</feature>
<proteinExistence type="inferred from homology"/>
<feature type="compositionally biased region" description="Polar residues" evidence="11">
    <location>
        <begin position="387"/>
        <end position="398"/>
    </location>
</feature>
<keyword evidence="4 10" id="KW-0963">Cytoplasm</keyword>
<keyword evidence="5 10" id="KW-0678">Repressor</keyword>
<dbReference type="GO" id="GO:0000289">
    <property type="term" value="P:nuclear-transcribed mRNA poly(A) tail shortening"/>
    <property type="evidence" value="ECO:0007669"/>
    <property type="project" value="UniProtKB-ARBA"/>
</dbReference>
<comment type="function">
    <text evidence="10">Acts as component of the CCR4-NOT core complex, which in the nucleus seems to be a general transcription factor, and in the cytoplasm the major mRNA deadenylase involved in mRNA turnover. The NOT protein subcomplex negatively regulates the basal and activated transcription of many genes. Preferentially affects TC-type TATA element-dependent transcription. Could directly or indirectly inhibit component(s) of the general transcription machinery.</text>
</comment>
<keyword evidence="8 10" id="KW-0804">Transcription</keyword>
<keyword evidence="15" id="KW-1185">Reference proteome</keyword>
<keyword evidence="6" id="KW-0597">Phosphoprotein</keyword>
<evidence type="ECO:0000256" key="11">
    <source>
        <dbReference type="SAM" id="MobiDB-lite"/>
    </source>
</evidence>
<dbReference type="PIRSF" id="PIRSF005290">
    <property type="entry name" value="NOT_su_3_5"/>
    <property type="match status" value="1"/>
</dbReference>
<dbReference type="GO" id="GO:0005634">
    <property type="term" value="C:nucleus"/>
    <property type="evidence" value="ECO:0007669"/>
    <property type="project" value="UniProtKB-SubCell"/>
</dbReference>
<dbReference type="FunFam" id="2.30.30.1020:FF:000006">
    <property type="entry name" value="CCR4-NOT transcription complex, subunit 3"/>
    <property type="match status" value="1"/>
</dbReference>
<dbReference type="PANTHER" id="PTHR23326">
    <property type="entry name" value="CCR4 NOT-RELATED"/>
    <property type="match status" value="1"/>
</dbReference>
<dbReference type="InterPro" id="IPR040168">
    <property type="entry name" value="Not2/3/5"/>
</dbReference>
<dbReference type="InterPro" id="IPR012270">
    <property type="entry name" value="CCR4-NOT_su3/5"/>
</dbReference>
<feature type="compositionally biased region" description="Low complexity" evidence="11">
    <location>
        <begin position="312"/>
        <end position="323"/>
    </location>
</feature>
<keyword evidence="10" id="KW-0010">Activator</keyword>
<evidence type="ECO:0000256" key="4">
    <source>
        <dbReference type="ARBA" id="ARBA00022490"/>
    </source>
</evidence>
<feature type="region of interest" description="Disordered" evidence="11">
    <location>
        <begin position="255"/>
        <end position="332"/>
    </location>
</feature>
<dbReference type="Gene3D" id="2.30.30.1020">
    <property type="entry name" value="CCR4-NOT complex subunit 2/3/5, C-terminal domain"/>
    <property type="match status" value="1"/>
</dbReference>